<feature type="domain" description="Reverse transcriptase Ty1/copia-type" evidence="1">
    <location>
        <begin position="1"/>
        <end position="74"/>
    </location>
</feature>
<organism evidence="2 3">
    <name type="scientific">Cajanus cajan</name>
    <name type="common">Pigeon pea</name>
    <name type="synonym">Cajanus indicus</name>
    <dbReference type="NCBI Taxonomy" id="3821"/>
    <lineage>
        <taxon>Eukaryota</taxon>
        <taxon>Viridiplantae</taxon>
        <taxon>Streptophyta</taxon>
        <taxon>Embryophyta</taxon>
        <taxon>Tracheophyta</taxon>
        <taxon>Spermatophyta</taxon>
        <taxon>Magnoliopsida</taxon>
        <taxon>eudicotyledons</taxon>
        <taxon>Gunneridae</taxon>
        <taxon>Pentapetalae</taxon>
        <taxon>rosids</taxon>
        <taxon>fabids</taxon>
        <taxon>Fabales</taxon>
        <taxon>Fabaceae</taxon>
        <taxon>Papilionoideae</taxon>
        <taxon>50 kb inversion clade</taxon>
        <taxon>NPAAA clade</taxon>
        <taxon>indigoferoid/millettioid clade</taxon>
        <taxon>Phaseoleae</taxon>
        <taxon>Cajanus</taxon>
    </lineage>
</organism>
<dbReference type="Proteomes" id="UP000075243">
    <property type="component" value="Chromosome 7"/>
</dbReference>
<dbReference type="STRING" id="3821.A0A151T8N1"/>
<gene>
    <name evidence="2" type="ORF">KK1_017950</name>
</gene>
<evidence type="ECO:0000259" key="1">
    <source>
        <dbReference type="Pfam" id="PF07727"/>
    </source>
</evidence>
<sequence length="75" mass="8610">MDVKSVFLNGTISKKVYVSQPPGFENNLLSSHLFKLNKALYGLKQAPRAWYKKLSSFLTNNNFIRGKIDSTLFRK</sequence>
<protein>
    <submittedName>
        <fullName evidence="2">Retrovirus-related Pol polyprotein from transposon TNT 1-94</fullName>
    </submittedName>
</protein>
<dbReference type="Gramene" id="C.cajan_17437.t">
    <property type="protein sequence ID" value="C.cajan_17437.t.cds1"/>
    <property type="gene ID" value="C.cajan_17437"/>
</dbReference>
<dbReference type="AlphaFoldDB" id="A0A151T8N1"/>
<reference evidence="2 3" key="1">
    <citation type="journal article" date="2012" name="Nat. Biotechnol.">
        <title>Draft genome sequence of pigeonpea (Cajanus cajan), an orphan legume crop of resource-poor farmers.</title>
        <authorList>
            <person name="Varshney R.K."/>
            <person name="Chen W."/>
            <person name="Li Y."/>
            <person name="Bharti A.K."/>
            <person name="Saxena R.K."/>
            <person name="Schlueter J.A."/>
            <person name="Donoghue M.T."/>
            <person name="Azam S."/>
            <person name="Fan G."/>
            <person name="Whaley A.M."/>
            <person name="Farmer A.D."/>
            <person name="Sheridan J."/>
            <person name="Iwata A."/>
            <person name="Tuteja R."/>
            <person name="Penmetsa R.V."/>
            <person name="Wu W."/>
            <person name="Upadhyaya H.D."/>
            <person name="Yang S.P."/>
            <person name="Shah T."/>
            <person name="Saxena K.B."/>
            <person name="Michael T."/>
            <person name="McCombie W.R."/>
            <person name="Yang B."/>
            <person name="Zhang G."/>
            <person name="Yang H."/>
            <person name="Wang J."/>
            <person name="Spillane C."/>
            <person name="Cook D.R."/>
            <person name="May G.D."/>
            <person name="Xu X."/>
            <person name="Jackson S.A."/>
        </authorList>
    </citation>
    <scope>NUCLEOTIDE SEQUENCE [LARGE SCALE GENOMIC DNA]</scope>
    <source>
        <strain evidence="3">cv. Asha</strain>
    </source>
</reference>
<keyword evidence="3" id="KW-1185">Reference proteome</keyword>
<proteinExistence type="predicted"/>
<dbReference type="EMBL" id="CM003609">
    <property type="protein sequence ID" value="KYP63381.1"/>
    <property type="molecule type" value="Genomic_DNA"/>
</dbReference>
<accession>A0A151T8N1</accession>
<evidence type="ECO:0000313" key="2">
    <source>
        <dbReference type="EMBL" id="KYP63381.1"/>
    </source>
</evidence>
<evidence type="ECO:0000313" key="3">
    <source>
        <dbReference type="Proteomes" id="UP000075243"/>
    </source>
</evidence>
<dbReference type="Pfam" id="PF07727">
    <property type="entry name" value="RVT_2"/>
    <property type="match status" value="1"/>
</dbReference>
<name>A0A151T8N1_CAJCA</name>
<dbReference type="InterPro" id="IPR013103">
    <property type="entry name" value="RVT_2"/>
</dbReference>